<evidence type="ECO:0000313" key="1">
    <source>
        <dbReference type="EMBL" id="GES97799.1"/>
    </source>
</evidence>
<dbReference type="AlphaFoldDB" id="A0A8H3M770"/>
<proteinExistence type="predicted"/>
<name>A0A8H3M770_9GLOM</name>
<comment type="caution">
    <text evidence="1">The sequence shown here is derived from an EMBL/GenBank/DDBJ whole genome shotgun (WGS) entry which is preliminary data.</text>
</comment>
<dbReference type="EMBL" id="BLAL01000261">
    <property type="protein sequence ID" value="GES97799.1"/>
    <property type="molecule type" value="Genomic_DNA"/>
</dbReference>
<dbReference type="Proteomes" id="UP000615446">
    <property type="component" value="Unassembled WGS sequence"/>
</dbReference>
<protein>
    <submittedName>
        <fullName evidence="1">Uncharacterized protein</fullName>
    </submittedName>
</protein>
<gene>
    <name evidence="1" type="ORF">RCL2_002437100</name>
</gene>
<accession>A0A8H3M770</accession>
<reference evidence="1" key="1">
    <citation type="submission" date="2019-10" db="EMBL/GenBank/DDBJ databases">
        <title>Conservation and host-specific expression of non-tandemly repeated heterogenous ribosome RNA gene in arbuscular mycorrhizal fungi.</title>
        <authorList>
            <person name="Maeda T."/>
            <person name="Kobayashi Y."/>
            <person name="Nakagawa T."/>
            <person name="Ezawa T."/>
            <person name="Yamaguchi K."/>
            <person name="Bino T."/>
            <person name="Nishimoto Y."/>
            <person name="Shigenobu S."/>
            <person name="Kawaguchi M."/>
        </authorList>
    </citation>
    <scope>NUCLEOTIDE SEQUENCE</scope>
    <source>
        <strain evidence="1">HR1</strain>
    </source>
</reference>
<sequence>METSTSQLRIRSREEFYTNSSGKTLNWYDAVTPPLLLSSKKPLVQTRLDKSSNKNSFHSKVVTGANKIPLGSQSSYNQVSKNASSQTFRLLTSPANRLIDLIPKIRDHEGLTARNLTLKR</sequence>
<organism evidence="1 2">
    <name type="scientific">Rhizophagus clarus</name>
    <dbReference type="NCBI Taxonomy" id="94130"/>
    <lineage>
        <taxon>Eukaryota</taxon>
        <taxon>Fungi</taxon>
        <taxon>Fungi incertae sedis</taxon>
        <taxon>Mucoromycota</taxon>
        <taxon>Glomeromycotina</taxon>
        <taxon>Glomeromycetes</taxon>
        <taxon>Glomerales</taxon>
        <taxon>Glomeraceae</taxon>
        <taxon>Rhizophagus</taxon>
    </lineage>
</organism>
<evidence type="ECO:0000313" key="2">
    <source>
        <dbReference type="Proteomes" id="UP000615446"/>
    </source>
</evidence>